<evidence type="ECO:0000256" key="4">
    <source>
        <dbReference type="ARBA" id="ARBA00013064"/>
    </source>
</evidence>
<dbReference type="Gene3D" id="1.10.390.10">
    <property type="entry name" value="Neutral Protease Domain 2"/>
    <property type="match status" value="1"/>
</dbReference>
<feature type="binding site" evidence="19">
    <location>
        <position position="444"/>
    </location>
    <ligand>
        <name>Zn(2+)</name>
        <dbReference type="ChEBI" id="CHEBI:29105"/>
        <note>catalytic</note>
    </ligand>
</feature>
<dbReference type="FunFam" id="3.30.2010.30:FF:000001">
    <property type="entry name" value="Leukotriene A(4) hydrolase"/>
    <property type="match status" value="1"/>
</dbReference>
<feature type="active site" description="Proton donor" evidence="18">
    <location>
        <position position="529"/>
    </location>
</feature>
<dbReference type="PANTHER" id="PTHR45726:SF2">
    <property type="entry name" value="AMINOPEPTIDASE RNPEPL1"/>
    <property type="match status" value="1"/>
</dbReference>
<dbReference type="EC" id="3.1.3.16" evidence="5"/>
<dbReference type="CDD" id="cd09599">
    <property type="entry name" value="M1_LTA4H"/>
    <property type="match status" value="1"/>
</dbReference>
<dbReference type="Pfam" id="PF01433">
    <property type="entry name" value="Peptidase_M1"/>
    <property type="match status" value="1"/>
</dbReference>
<evidence type="ECO:0000256" key="11">
    <source>
        <dbReference type="ARBA" id="ARBA00022912"/>
    </source>
</evidence>
<dbReference type="SUPFAM" id="SSF48371">
    <property type="entry name" value="ARM repeat"/>
    <property type="match status" value="1"/>
</dbReference>
<dbReference type="EMBL" id="JAATJU010022900">
    <property type="protein sequence ID" value="KAH0509358.1"/>
    <property type="molecule type" value="Genomic_DNA"/>
</dbReference>
<dbReference type="Pfam" id="PF17900">
    <property type="entry name" value="Peptidase_M1_N"/>
    <property type="match status" value="1"/>
</dbReference>
<evidence type="ECO:0000256" key="17">
    <source>
        <dbReference type="ARBA" id="ARBA00068854"/>
    </source>
</evidence>
<dbReference type="CDD" id="cd14574">
    <property type="entry name" value="DUSP28"/>
    <property type="match status" value="1"/>
</dbReference>
<dbReference type="Gene3D" id="3.90.190.10">
    <property type="entry name" value="Protein tyrosine phosphatase superfamily"/>
    <property type="match status" value="1"/>
</dbReference>
<dbReference type="SMART" id="SM01263">
    <property type="entry name" value="Leuk-A4-hydro_C"/>
    <property type="match status" value="1"/>
</dbReference>
<evidence type="ECO:0000256" key="2">
    <source>
        <dbReference type="ARBA" id="ARBA00010136"/>
    </source>
</evidence>
<dbReference type="EC" id="3.1.3.48" evidence="4"/>
<reference evidence="23" key="1">
    <citation type="submission" date="2020-03" db="EMBL/GenBank/DDBJ databases">
        <title>Studies in the Genomics of Life Span.</title>
        <authorList>
            <person name="Glass D."/>
        </authorList>
    </citation>
    <scope>NUCLEOTIDE SEQUENCE</scope>
    <source>
        <strain evidence="23">LTLLF</strain>
        <tissue evidence="23">Muscle</tissue>
    </source>
</reference>
<comment type="function">
    <text evidence="16">Has phosphatase activity with the synthetic substrate 6,8-difluoro-4-methylumbelliferyl phosphate (in vitro). Has almost no detectable activity with phosphotyrosine, even less activity with phosphothreonine and displays complete lack of activity with phosphoserine. The poor activity with phosphotyrosine may be due to steric hindrance by bulky amino acid sidechains that obstruct access to the active site.</text>
</comment>
<dbReference type="InterPro" id="IPR034015">
    <property type="entry name" value="M1_LTA4H"/>
</dbReference>
<dbReference type="PANTHER" id="PTHR45726">
    <property type="entry name" value="LEUKOTRIENE A-4 HYDROLASE"/>
    <property type="match status" value="1"/>
</dbReference>
<keyword evidence="9" id="KW-0378">Hydrolase</keyword>
<dbReference type="InterPro" id="IPR027268">
    <property type="entry name" value="Peptidase_M4/M1_CTD_sf"/>
</dbReference>
<evidence type="ECO:0000256" key="20">
    <source>
        <dbReference type="SAM" id="MobiDB-lite"/>
    </source>
</evidence>
<keyword evidence="10 19" id="KW-0862">Zinc</keyword>
<dbReference type="Pfam" id="PF00782">
    <property type="entry name" value="DSPc"/>
    <property type="match status" value="1"/>
</dbReference>
<dbReference type="PROSITE" id="PS50056">
    <property type="entry name" value="TYR_PHOSPHATASE_2"/>
    <property type="match status" value="1"/>
</dbReference>
<comment type="similarity">
    <text evidence="2">Belongs to the peptidase M1 family.</text>
</comment>
<protein>
    <recommendedName>
        <fullName evidence="17">Dual specificity phosphatase 28</fullName>
        <ecNumber evidence="5">3.1.3.16</ecNumber>
        <ecNumber evidence="4">3.1.3.48</ecNumber>
    </recommendedName>
</protein>
<feature type="binding site" evidence="19">
    <location>
        <position position="463"/>
    </location>
    <ligand>
        <name>Zn(2+)</name>
        <dbReference type="ChEBI" id="CHEBI:29105"/>
        <note>catalytic</note>
    </ligand>
</feature>
<comment type="subunit">
    <text evidence="3">Monomer.</text>
</comment>
<keyword evidence="11" id="KW-0904">Protein phosphatase</keyword>
<evidence type="ECO:0000256" key="15">
    <source>
        <dbReference type="ARBA" id="ARBA00051722"/>
    </source>
</evidence>
<dbReference type="Proteomes" id="UP000710432">
    <property type="component" value="Unassembled WGS sequence"/>
</dbReference>
<dbReference type="GO" id="GO:0004725">
    <property type="term" value="F:protein tyrosine phosphatase activity"/>
    <property type="evidence" value="ECO:0007669"/>
    <property type="project" value="UniProtKB-EC"/>
</dbReference>
<evidence type="ECO:0000256" key="19">
    <source>
        <dbReference type="PIRSR" id="PIRSR634015-3"/>
    </source>
</evidence>
<evidence type="ECO:0000256" key="9">
    <source>
        <dbReference type="ARBA" id="ARBA00022801"/>
    </source>
</evidence>
<dbReference type="InterPro" id="IPR015211">
    <property type="entry name" value="Peptidase_M1_C"/>
</dbReference>
<dbReference type="PROSITE" id="PS50054">
    <property type="entry name" value="TYR_PHOSPHATASE_DUAL"/>
    <property type="match status" value="1"/>
</dbReference>
<evidence type="ECO:0000256" key="10">
    <source>
        <dbReference type="ARBA" id="ARBA00022833"/>
    </source>
</evidence>
<dbReference type="Gene3D" id="1.25.40.320">
    <property type="entry name" value="Peptidase M1, leukotriene A4 hydrolase/aminopeptidase C-terminal domain"/>
    <property type="match status" value="1"/>
</dbReference>
<dbReference type="GO" id="GO:0070006">
    <property type="term" value="F:metalloaminopeptidase activity"/>
    <property type="evidence" value="ECO:0007669"/>
    <property type="project" value="TreeGrafter"/>
</dbReference>
<dbReference type="InterPro" id="IPR020422">
    <property type="entry name" value="TYR_PHOSPHATASE_DUAL_dom"/>
</dbReference>
<evidence type="ECO:0000259" key="21">
    <source>
        <dbReference type="PROSITE" id="PS50054"/>
    </source>
</evidence>
<dbReference type="InterPro" id="IPR014782">
    <property type="entry name" value="Peptidase_M1_dom"/>
</dbReference>
<feature type="domain" description="Tyrosine-protein phosphatase" evidence="21">
    <location>
        <begin position="10"/>
        <end position="151"/>
    </location>
</feature>
<dbReference type="InterPro" id="IPR045357">
    <property type="entry name" value="Aminopeptidase_N-like_N"/>
</dbReference>
<dbReference type="FunFam" id="1.25.40.320:FF:000001">
    <property type="entry name" value="Leukotriene A(4) hydrolase"/>
    <property type="match status" value="1"/>
</dbReference>
<proteinExistence type="inferred from homology"/>
<evidence type="ECO:0000256" key="7">
    <source>
        <dbReference type="ARBA" id="ARBA00022670"/>
    </source>
</evidence>
<evidence type="ECO:0000256" key="6">
    <source>
        <dbReference type="ARBA" id="ARBA00022438"/>
    </source>
</evidence>
<comment type="catalytic activity">
    <reaction evidence="15">
        <text>O-phospho-L-tyrosyl-[protein] + H2O = L-tyrosyl-[protein] + phosphate</text>
        <dbReference type="Rhea" id="RHEA:10684"/>
        <dbReference type="Rhea" id="RHEA-COMP:10136"/>
        <dbReference type="Rhea" id="RHEA-COMP:20101"/>
        <dbReference type="ChEBI" id="CHEBI:15377"/>
        <dbReference type="ChEBI" id="CHEBI:43474"/>
        <dbReference type="ChEBI" id="CHEBI:46858"/>
        <dbReference type="ChEBI" id="CHEBI:61978"/>
        <dbReference type="EC" id="3.1.3.48"/>
    </reaction>
</comment>
<name>A0A8J6GGJ3_MICOH</name>
<dbReference type="InterPro" id="IPR016024">
    <property type="entry name" value="ARM-type_fold"/>
</dbReference>
<dbReference type="GO" id="GO:0006508">
    <property type="term" value="P:proteolysis"/>
    <property type="evidence" value="ECO:0007669"/>
    <property type="project" value="UniProtKB-KW"/>
</dbReference>
<dbReference type="GO" id="GO:0004722">
    <property type="term" value="F:protein serine/threonine phosphatase activity"/>
    <property type="evidence" value="ECO:0007669"/>
    <property type="project" value="UniProtKB-EC"/>
</dbReference>
<dbReference type="AlphaFoldDB" id="A0A8J6GGJ3"/>
<dbReference type="InterPro" id="IPR000340">
    <property type="entry name" value="Dual-sp_phosphatase_cat-dom"/>
</dbReference>
<dbReference type="InterPro" id="IPR000387">
    <property type="entry name" value="Tyr_Pase_dom"/>
</dbReference>
<gene>
    <name evidence="23" type="ORF">LTLLF_104425</name>
</gene>
<comment type="catalytic activity">
    <reaction evidence="14">
        <text>O-phospho-L-threonyl-[protein] + H2O = L-threonyl-[protein] + phosphate</text>
        <dbReference type="Rhea" id="RHEA:47004"/>
        <dbReference type="Rhea" id="RHEA-COMP:11060"/>
        <dbReference type="Rhea" id="RHEA-COMP:11605"/>
        <dbReference type="ChEBI" id="CHEBI:15377"/>
        <dbReference type="ChEBI" id="CHEBI:30013"/>
        <dbReference type="ChEBI" id="CHEBI:43474"/>
        <dbReference type="ChEBI" id="CHEBI:61977"/>
        <dbReference type="EC" id="3.1.3.16"/>
    </reaction>
</comment>
<evidence type="ECO:0000256" key="18">
    <source>
        <dbReference type="PIRSR" id="PIRSR634015-1"/>
    </source>
</evidence>
<evidence type="ECO:0000256" key="12">
    <source>
        <dbReference type="ARBA" id="ARBA00023049"/>
    </source>
</evidence>
<evidence type="ECO:0000256" key="13">
    <source>
        <dbReference type="ARBA" id="ARBA00047761"/>
    </source>
</evidence>
<dbReference type="Gene3D" id="2.60.40.1730">
    <property type="entry name" value="tricorn interacting facor f3 domain"/>
    <property type="match status" value="1"/>
</dbReference>
<dbReference type="FunFam" id="1.10.390.10:FF:000003">
    <property type="entry name" value="Leukotriene A(4) hydrolase"/>
    <property type="match status" value="1"/>
</dbReference>
<dbReference type="SMART" id="SM00195">
    <property type="entry name" value="DSPc"/>
    <property type="match status" value="1"/>
</dbReference>
<evidence type="ECO:0000313" key="23">
    <source>
        <dbReference type="EMBL" id="KAH0509358.1"/>
    </source>
</evidence>
<comment type="similarity">
    <text evidence="1">Belongs to the protein-tyrosine phosphatase family. Non-receptor class dual specificity subfamily.</text>
</comment>
<dbReference type="FunFam" id="3.90.190.10:FF:000107">
    <property type="entry name" value="Dual specificity phosphatase 28"/>
    <property type="match status" value="1"/>
</dbReference>
<dbReference type="SUPFAM" id="SSF63737">
    <property type="entry name" value="Leukotriene A4 hydrolase N-terminal domain"/>
    <property type="match status" value="1"/>
</dbReference>
<evidence type="ECO:0000256" key="1">
    <source>
        <dbReference type="ARBA" id="ARBA00008601"/>
    </source>
</evidence>
<sequence>MGTSETAPPPFARVAPALFIGNARAAGATELLVRAGITLCVNVSRQQPGPRAPGVAELRVPVFDDPAEDLLTHLEPTCAAMEAAVRDGGACLVYCKNGRSRSAAVCTAYLMRHRGHSLERAFQMVKSARPVAEPNIGFWAQLQKFEQNLQAQALLPREPADPDAQLFRLRHLQLGLELRPEARELAGCLVLELCALRPAPRALVLDAHPALRLHSVSFRRAPAASESPCTFAFPVPGLGPPLPAFANTSDAESAGCPLAFRLDPFTDYGSSLTVTLPPELQAHQPFQVILRYTSTDAPAIWWLDPELTYGNAKPFVFTQGHSVCNRSFFPCFDTPAVKCTYSAVVKAPLGVQVLMSATRSMSRVWAEPCLLPTATSKLSGVVEQWLSAAERLYGPYMWGRYDIVFLPPSFPIVAMENPCLTFIISSILESDEFLVIDVIHEVAHSWFGNAVTNATWEEMWLSEGLATYAQRRITTETYGAAFTCLETAFRLDALHRQMRLLGEDSPVSKLQVKLEPGVNPSHLMNLFTYEKGYCFVYYLSQLCGDPQRFDDFLRAYVEKYKFTSVVAQDLLDSFLSFFPELKEQSVDCRAGLEFERWLNATGPPLAEPDLSQGSSLTRPVEALFQLWTAEPLEQATASASAIDISKWRTFQTALFLDRLLDGSPLPQEVVMSLSKCYSSLLDSMNAEIRIRWLQIVVRNDYYPDLHRVRRFLENQMSRMYTIPLYEDLCTGALKSFALEVFYQTQGRLHPNLRRTIQQILSQGLGPSAEPSAETSTELGSAEADTNPDSPALLLGDEAPSSTISLRDVNVSA</sequence>
<feature type="domain" description="Tyrosine specific protein phosphatases" evidence="22">
    <location>
        <begin position="68"/>
        <end position="130"/>
    </location>
</feature>
<dbReference type="InterPro" id="IPR049980">
    <property type="entry name" value="LTA4H_cat"/>
</dbReference>
<evidence type="ECO:0000256" key="16">
    <source>
        <dbReference type="ARBA" id="ARBA00053960"/>
    </source>
</evidence>
<dbReference type="InterPro" id="IPR029021">
    <property type="entry name" value="Prot-tyrosine_phosphatase-like"/>
</dbReference>
<evidence type="ECO:0000256" key="8">
    <source>
        <dbReference type="ARBA" id="ARBA00022723"/>
    </source>
</evidence>
<feature type="active site" description="Proton acceptor" evidence="18">
    <location>
        <position position="441"/>
    </location>
</feature>
<dbReference type="GO" id="GO:0008270">
    <property type="term" value="F:zinc ion binding"/>
    <property type="evidence" value="ECO:0007669"/>
    <property type="project" value="InterPro"/>
</dbReference>
<feature type="binding site" evidence="19">
    <location>
        <position position="440"/>
    </location>
    <ligand>
        <name>Zn(2+)</name>
        <dbReference type="ChEBI" id="CHEBI:29105"/>
        <note>catalytic</note>
    </ligand>
</feature>
<evidence type="ECO:0000256" key="5">
    <source>
        <dbReference type="ARBA" id="ARBA00013081"/>
    </source>
</evidence>
<keyword evidence="6 23" id="KW-0031">Aminopeptidase</keyword>
<accession>A0A8J6GGJ3</accession>
<comment type="cofactor">
    <cofactor evidence="19">
        <name>Zn(2+)</name>
        <dbReference type="ChEBI" id="CHEBI:29105"/>
    </cofactor>
    <text evidence="19">Binds 1 zinc ion per subunit.</text>
</comment>
<dbReference type="InterPro" id="IPR038502">
    <property type="entry name" value="M1_LTA-4_hydro/amino_C_sf"/>
</dbReference>
<evidence type="ECO:0000313" key="24">
    <source>
        <dbReference type="Proteomes" id="UP000710432"/>
    </source>
</evidence>
<evidence type="ECO:0000256" key="14">
    <source>
        <dbReference type="ARBA" id="ARBA00048336"/>
    </source>
</evidence>
<evidence type="ECO:0000256" key="3">
    <source>
        <dbReference type="ARBA" id="ARBA00011245"/>
    </source>
</evidence>
<keyword evidence="12" id="KW-0482">Metalloprotease</keyword>
<dbReference type="SUPFAM" id="SSF52799">
    <property type="entry name" value="(Phosphotyrosine protein) phosphatases II"/>
    <property type="match status" value="1"/>
</dbReference>
<feature type="region of interest" description="Disordered" evidence="20">
    <location>
        <begin position="763"/>
        <end position="798"/>
    </location>
</feature>
<evidence type="ECO:0000259" key="22">
    <source>
        <dbReference type="PROSITE" id="PS50056"/>
    </source>
</evidence>
<organism evidence="23 24">
    <name type="scientific">Microtus ochrogaster</name>
    <name type="common">Prairie vole</name>
    <dbReference type="NCBI Taxonomy" id="79684"/>
    <lineage>
        <taxon>Eukaryota</taxon>
        <taxon>Metazoa</taxon>
        <taxon>Chordata</taxon>
        <taxon>Craniata</taxon>
        <taxon>Vertebrata</taxon>
        <taxon>Euteleostomi</taxon>
        <taxon>Mammalia</taxon>
        <taxon>Eutheria</taxon>
        <taxon>Euarchontoglires</taxon>
        <taxon>Glires</taxon>
        <taxon>Rodentia</taxon>
        <taxon>Myomorpha</taxon>
        <taxon>Muroidea</taxon>
        <taxon>Cricetidae</taxon>
        <taxon>Arvicolinae</taxon>
        <taxon>Microtus</taxon>
    </lineage>
</organism>
<comment type="catalytic activity">
    <reaction evidence="13">
        <text>O-phospho-L-seryl-[protein] + H2O = L-seryl-[protein] + phosphate</text>
        <dbReference type="Rhea" id="RHEA:20629"/>
        <dbReference type="Rhea" id="RHEA-COMP:9863"/>
        <dbReference type="Rhea" id="RHEA-COMP:11604"/>
        <dbReference type="ChEBI" id="CHEBI:15377"/>
        <dbReference type="ChEBI" id="CHEBI:29999"/>
        <dbReference type="ChEBI" id="CHEBI:43474"/>
        <dbReference type="ChEBI" id="CHEBI:83421"/>
        <dbReference type="EC" id="3.1.3.16"/>
    </reaction>
</comment>
<keyword evidence="7" id="KW-0645">Protease</keyword>
<keyword evidence="8 19" id="KW-0479">Metal-binding</keyword>
<comment type="caution">
    <text evidence="23">The sequence shown here is derived from an EMBL/GenBank/DDBJ whole genome shotgun (WGS) entry which is preliminary data.</text>
</comment>
<dbReference type="SUPFAM" id="SSF55486">
    <property type="entry name" value="Metalloproteases ('zincins'), catalytic domain"/>
    <property type="match status" value="1"/>
</dbReference>
<dbReference type="Pfam" id="PF09127">
    <property type="entry name" value="Leuk-A4-hydro_C"/>
    <property type="match status" value="1"/>
</dbReference>
<dbReference type="InterPro" id="IPR042097">
    <property type="entry name" value="Aminopeptidase_N-like_N_sf"/>
</dbReference>